<protein>
    <submittedName>
        <fullName evidence="3">Glycoside hydrolase family 73</fullName>
    </submittedName>
</protein>
<organism evidence="3 4">
    <name type="scientific">Shewanella inventionis</name>
    <dbReference type="NCBI Taxonomy" id="1738770"/>
    <lineage>
        <taxon>Bacteria</taxon>
        <taxon>Pseudomonadati</taxon>
        <taxon>Pseudomonadota</taxon>
        <taxon>Gammaproteobacteria</taxon>
        <taxon>Alteromonadales</taxon>
        <taxon>Shewanellaceae</taxon>
        <taxon>Shewanella</taxon>
    </lineage>
</organism>
<keyword evidence="1" id="KW-0812">Transmembrane</keyword>
<proteinExistence type="predicted"/>
<name>A0ABQ1JGV6_9GAMM</name>
<evidence type="ECO:0000256" key="1">
    <source>
        <dbReference type="SAM" id="Phobius"/>
    </source>
</evidence>
<dbReference type="Gene3D" id="1.10.530.10">
    <property type="match status" value="1"/>
</dbReference>
<evidence type="ECO:0000259" key="2">
    <source>
        <dbReference type="Pfam" id="PF01832"/>
    </source>
</evidence>
<feature type="domain" description="Mannosyl-glycoprotein endo-beta-N-acetylglucosamidase-like" evidence="2">
    <location>
        <begin position="138"/>
        <end position="261"/>
    </location>
</feature>
<comment type="caution">
    <text evidence="3">The sequence shown here is derived from an EMBL/GenBank/DDBJ whole genome shotgun (WGS) entry which is preliminary data.</text>
</comment>
<feature type="transmembrane region" description="Helical" evidence="1">
    <location>
        <begin position="6"/>
        <end position="27"/>
    </location>
</feature>
<dbReference type="InterPro" id="IPR002901">
    <property type="entry name" value="MGlyc_endo_b_GlcNAc-like_dom"/>
</dbReference>
<keyword evidence="1" id="KW-0472">Membrane</keyword>
<keyword evidence="3" id="KW-0378">Hydrolase</keyword>
<accession>A0ABQ1JGV6</accession>
<evidence type="ECO:0000313" key="3">
    <source>
        <dbReference type="EMBL" id="GGB68687.1"/>
    </source>
</evidence>
<dbReference type="InterPro" id="IPR053195">
    <property type="entry name" value="Bax-like"/>
</dbReference>
<dbReference type="Proteomes" id="UP000617555">
    <property type="component" value="Unassembled WGS sequence"/>
</dbReference>
<keyword evidence="4" id="KW-1185">Reference proteome</keyword>
<dbReference type="PANTHER" id="PTHR40572:SF1">
    <property type="entry name" value="PROTEIN BAX"/>
    <property type="match status" value="1"/>
</dbReference>
<dbReference type="RefSeq" id="WP_188740312.1">
    <property type="nucleotide sequence ID" value="NZ_BMII01000028.1"/>
</dbReference>
<dbReference type="Pfam" id="PF01832">
    <property type="entry name" value="Glucosaminidase"/>
    <property type="match status" value="1"/>
</dbReference>
<evidence type="ECO:0000313" key="4">
    <source>
        <dbReference type="Proteomes" id="UP000617555"/>
    </source>
</evidence>
<dbReference type="PANTHER" id="PTHR40572">
    <property type="entry name" value="PROTEIN BAX"/>
    <property type="match status" value="1"/>
</dbReference>
<keyword evidence="1" id="KW-1133">Transmembrane helix</keyword>
<dbReference type="EMBL" id="BMII01000028">
    <property type="protein sequence ID" value="GGB68687.1"/>
    <property type="molecule type" value="Genomic_DNA"/>
</dbReference>
<sequence length="272" mass="30860">MKIGHVGQITFALGLAVIALLAIRVFVIPSTSIPLKRMTLGHLHNIDLGKMPDFSNIDDITTKKQTFFDYLRPAIEAQNQIIIHERQFVVSMIEQLDKGIGLNKADNERLQSIVEKYQYDIDMFTPASLSPLLRRIDTIPVEMVLIQAANESGWGSSRFAKKGFNFFGQWCFTKGCGIVPSARDENKNHEVAVFNSPKDSIIAYMVNLNTNHAYRLFRAMRADLRAQKIKPTAEKLVFGLINYSERREDYIDELLEMLKHNKSLLTGNQANA</sequence>
<dbReference type="GO" id="GO:0016787">
    <property type="term" value="F:hydrolase activity"/>
    <property type="evidence" value="ECO:0007669"/>
    <property type="project" value="UniProtKB-KW"/>
</dbReference>
<reference evidence="4" key="1">
    <citation type="journal article" date="2019" name="Int. J. Syst. Evol. Microbiol.">
        <title>The Global Catalogue of Microorganisms (GCM) 10K type strain sequencing project: providing services to taxonomists for standard genome sequencing and annotation.</title>
        <authorList>
            <consortium name="The Broad Institute Genomics Platform"/>
            <consortium name="The Broad Institute Genome Sequencing Center for Infectious Disease"/>
            <person name="Wu L."/>
            <person name="Ma J."/>
        </authorList>
    </citation>
    <scope>NUCLEOTIDE SEQUENCE [LARGE SCALE GENOMIC DNA]</scope>
    <source>
        <strain evidence="4">CGMCC 1.15339</strain>
    </source>
</reference>
<gene>
    <name evidence="3" type="ORF">GCM10011607_31650</name>
</gene>